<feature type="transmembrane region" description="Helical" evidence="7">
    <location>
        <begin position="371"/>
        <end position="394"/>
    </location>
</feature>
<protein>
    <submittedName>
        <fullName evidence="9">Multidrug export protein EmrB</fullName>
    </submittedName>
</protein>
<feature type="transmembrane region" description="Helical" evidence="7">
    <location>
        <begin position="343"/>
        <end position="365"/>
    </location>
</feature>
<dbReference type="InterPro" id="IPR020846">
    <property type="entry name" value="MFS_dom"/>
</dbReference>
<dbReference type="EMBL" id="BLTE01000006">
    <property type="protein sequence ID" value="GFK93811.1"/>
    <property type="molecule type" value="Genomic_DNA"/>
</dbReference>
<dbReference type="PROSITE" id="PS50850">
    <property type="entry name" value="MFS"/>
    <property type="match status" value="1"/>
</dbReference>
<keyword evidence="10" id="KW-1185">Reference proteome</keyword>
<dbReference type="InterPro" id="IPR036259">
    <property type="entry name" value="MFS_trans_sf"/>
</dbReference>
<evidence type="ECO:0000256" key="1">
    <source>
        <dbReference type="ARBA" id="ARBA00004651"/>
    </source>
</evidence>
<proteinExistence type="predicted"/>
<dbReference type="PRINTS" id="PR01036">
    <property type="entry name" value="TCRTETB"/>
</dbReference>
<keyword evidence="4 7" id="KW-0812">Transmembrane</keyword>
<feature type="transmembrane region" description="Helical" evidence="7">
    <location>
        <begin position="313"/>
        <end position="331"/>
    </location>
</feature>
<reference evidence="9 10" key="1">
    <citation type="submission" date="2020-04" db="EMBL/GenBank/DDBJ databases">
        <authorList>
            <consortium name="Desulfovibrio sp. FSS-1 genome sequencing consortium"/>
            <person name="Shimoshige H."/>
            <person name="Kobayashi H."/>
            <person name="Maekawa T."/>
        </authorList>
    </citation>
    <scope>NUCLEOTIDE SEQUENCE [LARGE SCALE GENOMIC DNA]</scope>
    <source>
        <strain evidence="9 10">SIID29052-01</strain>
    </source>
</reference>
<organism evidence="9 10">
    <name type="scientific">Fundidesulfovibrio magnetotacticus</name>
    <dbReference type="NCBI Taxonomy" id="2730080"/>
    <lineage>
        <taxon>Bacteria</taxon>
        <taxon>Pseudomonadati</taxon>
        <taxon>Thermodesulfobacteriota</taxon>
        <taxon>Desulfovibrionia</taxon>
        <taxon>Desulfovibrionales</taxon>
        <taxon>Desulfovibrionaceae</taxon>
        <taxon>Fundidesulfovibrio</taxon>
    </lineage>
</organism>
<feature type="transmembrane region" description="Helical" evidence="7">
    <location>
        <begin position="170"/>
        <end position="188"/>
    </location>
</feature>
<evidence type="ECO:0000313" key="9">
    <source>
        <dbReference type="EMBL" id="GFK93811.1"/>
    </source>
</evidence>
<dbReference type="SUPFAM" id="SSF103473">
    <property type="entry name" value="MFS general substrate transporter"/>
    <property type="match status" value="1"/>
</dbReference>
<evidence type="ECO:0000256" key="6">
    <source>
        <dbReference type="ARBA" id="ARBA00023136"/>
    </source>
</evidence>
<dbReference type="AlphaFoldDB" id="A0A6V8LTA6"/>
<dbReference type="PROSITE" id="PS00217">
    <property type="entry name" value="SUGAR_TRANSPORT_2"/>
    <property type="match status" value="1"/>
</dbReference>
<dbReference type="GO" id="GO:0005886">
    <property type="term" value="C:plasma membrane"/>
    <property type="evidence" value="ECO:0007669"/>
    <property type="project" value="UniProtKB-SubCell"/>
</dbReference>
<dbReference type="PANTHER" id="PTHR23501:SF174">
    <property type="entry name" value="MULTIDRUG EXPORT PROTEIN EMRB-RELATED"/>
    <property type="match status" value="1"/>
</dbReference>
<name>A0A6V8LTA6_9BACT</name>
<dbReference type="PANTHER" id="PTHR23501">
    <property type="entry name" value="MAJOR FACILITATOR SUPERFAMILY"/>
    <property type="match status" value="1"/>
</dbReference>
<dbReference type="Gene3D" id="1.20.1720.10">
    <property type="entry name" value="Multidrug resistance protein D"/>
    <property type="match status" value="1"/>
</dbReference>
<evidence type="ECO:0000256" key="2">
    <source>
        <dbReference type="ARBA" id="ARBA00022448"/>
    </source>
</evidence>
<dbReference type="NCBIfam" id="TIGR00711">
    <property type="entry name" value="efflux_EmrB"/>
    <property type="match status" value="1"/>
</dbReference>
<keyword evidence="5 7" id="KW-1133">Transmembrane helix</keyword>
<feature type="transmembrane region" description="Helical" evidence="7">
    <location>
        <begin position="239"/>
        <end position="258"/>
    </location>
</feature>
<feature type="transmembrane region" description="Helical" evidence="7">
    <location>
        <begin position="487"/>
        <end position="510"/>
    </location>
</feature>
<dbReference type="Gene3D" id="1.20.1250.20">
    <property type="entry name" value="MFS general substrate transporter like domains"/>
    <property type="match status" value="1"/>
</dbReference>
<evidence type="ECO:0000256" key="4">
    <source>
        <dbReference type="ARBA" id="ARBA00022692"/>
    </source>
</evidence>
<dbReference type="GO" id="GO:0022857">
    <property type="term" value="F:transmembrane transporter activity"/>
    <property type="evidence" value="ECO:0007669"/>
    <property type="project" value="InterPro"/>
</dbReference>
<keyword evidence="2" id="KW-0813">Transport</keyword>
<accession>A0A6V8LTA6</accession>
<evidence type="ECO:0000259" key="8">
    <source>
        <dbReference type="PROSITE" id="PS50850"/>
    </source>
</evidence>
<dbReference type="InterPro" id="IPR004638">
    <property type="entry name" value="EmrB-like"/>
</dbReference>
<keyword evidence="3" id="KW-1003">Cell membrane</keyword>
<sequence>MPAQHHAPWRPRASLWVIAPSVMLPTIMEVLDTTMANVALPQMAGNLSASHEEATWVLTSYLVANAIVLPLTGWFSVRFGRRRFLLACVALFTLASAWCAAVGSMPMLILARIVQGAAGGALQPLSQAILMESAPPEKRGTAMAIFGMGVVVAPIVGPTLGGWLTDHYSWRWMFTINIPVGVAAFLMCRTFIEDPPYLEAQRRKAGGVDVTGFAIMALWLATLQIVLDKGQQENWFETGWILWFSVISLLSMVAFIVWELRAEHPIVDLRVFKDANFAIGTGMMTLLGVVLYATITLQPLYLQTLMGYTALDSGLALSPRGIGAIVSMVLVSRLINRVDARKLIAGGFLILGLTSLYFSTINLQISQGHIAWPNVIMGLSMGFIFVPLTMLSMASMPQHRMGTASGLFNLMRNIGGGVGISVVTTMVARGSQSHQTLLAGHMTPANPRFNEFFQGLTAYFTQGFDPVAAKQKALAVLEQLLLQQSALLAYLDSFRLLGMVSLVCVAGALFMRRRAARGGSVALH</sequence>
<evidence type="ECO:0000256" key="7">
    <source>
        <dbReference type="SAM" id="Phobius"/>
    </source>
</evidence>
<feature type="transmembrane region" description="Helical" evidence="7">
    <location>
        <begin position="406"/>
        <end position="428"/>
    </location>
</feature>
<feature type="transmembrane region" description="Helical" evidence="7">
    <location>
        <begin position="109"/>
        <end position="130"/>
    </location>
</feature>
<feature type="domain" description="Major facilitator superfamily (MFS) profile" evidence="8">
    <location>
        <begin position="18"/>
        <end position="516"/>
    </location>
</feature>
<keyword evidence="6 7" id="KW-0472">Membrane</keyword>
<dbReference type="InterPro" id="IPR005829">
    <property type="entry name" value="Sugar_transporter_CS"/>
</dbReference>
<comment type="subcellular location">
    <subcellularLocation>
        <location evidence="1">Cell membrane</location>
        <topology evidence="1">Multi-pass membrane protein</topology>
    </subcellularLocation>
</comment>
<feature type="transmembrane region" description="Helical" evidence="7">
    <location>
        <begin position="279"/>
        <end position="301"/>
    </location>
</feature>
<dbReference type="Pfam" id="PF07690">
    <property type="entry name" value="MFS_1"/>
    <property type="match status" value="1"/>
</dbReference>
<feature type="transmembrane region" description="Helical" evidence="7">
    <location>
        <begin position="56"/>
        <end position="77"/>
    </location>
</feature>
<evidence type="ECO:0000256" key="5">
    <source>
        <dbReference type="ARBA" id="ARBA00022989"/>
    </source>
</evidence>
<feature type="transmembrane region" description="Helical" evidence="7">
    <location>
        <begin position="84"/>
        <end position="103"/>
    </location>
</feature>
<dbReference type="CDD" id="cd17503">
    <property type="entry name" value="MFS_LmrB_MDR_like"/>
    <property type="match status" value="1"/>
</dbReference>
<feature type="transmembrane region" description="Helical" evidence="7">
    <location>
        <begin position="142"/>
        <end position="164"/>
    </location>
</feature>
<dbReference type="RefSeq" id="WP_173083230.1">
    <property type="nucleotide sequence ID" value="NZ_BLTE01000006.1"/>
</dbReference>
<evidence type="ECO:0000313" key="10">
    <source>
        <dbReference type="Proteomes" id="UP000494245"/>
    </source>
</evidence>
<gene>
    <name evidence="9" type="primary">emrB</name>
    <name evidence="9" type="ORF">NNJEOMEG_01647</name>
</gene>
<dbReference type="Proteomes" id="UP000494245">
    <property type="component" value="Unassembled WGS sequence"/>
</dbReference>
<comment type="caution">
    <text evidence="9">The sequence shown here is derived from an EMBL/GenBank/DDBJ whole genome shotgun (WGS) entry which is preliminary data.</text>
</comment>
<evidence type="ECO:0000256" key="3">
    <source>
        <dbReference type="ARBA" id="ARBA00022475"/>
    </source>
</evidence>
<dbReference type="InterPro" id="IPR011701">
    <property type="entry name" value="MFS"/>
</dbReference>
<reference evidence="9 10" key="2">
    <citation type="submission" date="2020-05" db="EMBL/GenBank/DDBJ databases">
        <title>Draft genome sequence of Desulfovibrio sp. strainFSS-1.</title>
        <authorList>
            <person name="Shimoshige H."/>
            <person name="Kobayashi H."/>
            <person name="Maekawa T."/>
        </authorList>
    </citation>
    <scope>NUCLEOTIDE SEQUENCE [LARGE SCALE GENOMIC DNA]</scope>
    <source>
        <strain evidence="9 10">SIID29052-01</strain>
    </source>
</reference>
<feature type="transmembrane region" description="Helical" evidence="7">
    <location>
        <begin position="208"/>
        <end position="227"/>
    </location>
</feature>